<dbReference type="CDD" id="cd12148">
    <property type="entry name" value="fungal_TF_MHR"/>
    <property type="match status" value="1"/>
</dbReference>
<evidence type="ECO:0000256" key="2">
    <source>
        <dbReference type="ARBA" id="ARBA00023015"/>
    </source>
</evidence>
<dbReference type="InterPro" id="IPR001138">
    <property type="entry name" value="Zn2Cys6_DnaBD"/>
</dbReference>
<dbReference type="PROSITE" id="PS50048">
    <property type="entry name" value="ZN2_CY6_FUNGAL_2"/>
    <property type="match status" value="1"/>
</dbReference>
<evidence type="ECO:0000313" key="8">
    <source>
        <dbReference type="EMBL" id="KOS45970.1"/>
    </source>
</evidence>
<dbReference type="Gene3D" id="4.10.240.10">
    <property type="entry name" value="Zn(2)-C6 fungal-type DNA-binding domain"/>
    <property type="match status" value="1"/>
</dbReference>
<evidence type="ECO:0000256" key="1">
    <source>
        <dbReference type="ARBA" id="ARBA00004123"/>
    </source>
</evidence>
<dbReference type="PANTHER" id="PTHR31845">
    <property type="entry name" value="FINGER DOMAIN PROTEIN, PUTATIVE-RELATED"/>
    <property type="match status" value="1"/>
</dbReference>
<evidence type="ECO:0000256" key="4">
    <source>
        <dbReference type="ARBA" id="ARBA00023163"/>
    </source>
</evidence>
<dbReference type="AlphaFoldDB" id="A0A0M8PEC1"/>
<gene>
    <name evidence="8" type="ORF">ACN38_g3043</name>
</gene>
<dbReference type="PANTHER" id="PTHR31845:SF21">
    <property type="entry name" value="REGULATORY PROTEIN LEU3"/>
    <property type="match status" value="1"/>
</dbReference>
<keyword evidence="6" id="KW-0175">Coiled coil</keyword>
<dbReference type="EMBL" id="LHQQ01000035">
    <property type="protein sequence ID" value="KOS45970.1"/>
    <property type="molecule type" value="Genomic_DNA"/>
</dbReference>
<proteinExistence type="predicted"/>
<dbReference type="InterPro" id="IPR051089">
    <property type="entry name" value="prtT"/>
</dbReference>
<keyword evidence="2" id="KW-0805">Transcription regulation</keyword>
<dbReference type="Pfam" id="PF00172">
    <property type="entry name" value="Zn_clus"/>
    <property type="match status" value="1"/>
</dbReference>
<dbReference type="GO" id="GO:0008270">
    <property type="term" value="F:zinc ion binding"/>
    <property type="evidence" value="ECO:0007669"/>
    <property type="project" value="InterPro"/>
</dbReference>
<dbReference type="GO" id="GO:0000981">
    <property type="term" value="F:DNA-binding transcription factor activity, RNA polymerase II-specific"/>
    <property type="evidence" value="ECO:0007669"/>
    <property type="project" value="InterPro"/>
</dbReference>
<dbReference type="GO" id="GO:0005634">
    <property type="term" value="C:nucleus"/>
    <property type="evidence" value="ECO:0007669"/>
    <property type="project" value="UniProtKB-SubCell"/>
</dbReference>
<reference evidence="8 9" key="1">
    <citation type="submission" date="2015-08" db="EMBL/GenBank/DDBJ databases">
        <title>Genome sequencing of Penicillium nordicum.</title>
        <authorList>
            <person name="Nguyen H.D."/>
            <person name="Seifert K.A."/>
        </authorList>
    </citation>
    <scope>NUCLEOTIDE SEQUENCE [LARGE SCALE GENOMIC DNA]</scope>
    <source>
        <strain evidence="8 9">DAOMC 185683</strain>
    </source>
</reference>
<dbReference type="SMART" id="SM00066">
    <property type="entry name" value="GAL4"/>
    <property type="match status" value="1"/>
</dbReference>
<keyword evidence="5" id="KW-0539">Nucleus</keyword>
<keyword evidence="9" id="KW-1185">Reference proteome</keyword>
<dbReference type="PROSITE" id="PS00463">
    <property type="entry name" value="ZN2_CY6_FUNGAL_1"/>
    <property type="match status" value="1"/>
</dbReference>
<accession>A0A0M8PEC1</accession>
<evidence type="ECO:0000256" key="5">
    <source>
        <dbReference type="ARBA" id="ARBA00023242"/>
    </source>
</evidence>
<keyword evidence="3" id="KW-0238">DNA-binding</keyword>
<keyword evidence="4" id="KW-0804">Transcription</keyword>
<evidence type="ECO:0000256" key="6">
    <source>
        <dbReference type="SAM" id="Coils"/>
    </source>
</evidence>
<dbReference type="STRING" id="229535.A0A0M8PEC1"/>
<evidence type="ECO:0000259" key="7">
    <source>
        <dbReference type="PROSITE" id="PS50048"/>
    </source>
</evidence>
<dbReference type="SUPFAM" id="SSF57701">
    <property type="entry name" value="Zn2/Cys6 DNA-binding domain"/>
    <property type="match status" value="1"/>
</dbReference>
<dbReference type="InterPro" id="IPR036864">
    <property type="entry name" value="Zn2-C6_fun-type_DNA-bd_sf"/>
</dbReference>
<dbReference type="GO" id="GO:0000976">
    <property type="term" value="F:transcription cis-regulatory region binding"/>
    <property type="evidence" value="ECO:0007669"/>
    <property type="project" value="TreeGrafter"/>
</dbReference>
<dbReference type="CDD" id="cd00067">
    <property type="entry name" value="GAL4"/>
    <property type="match status" value="1"/>
</dbReference>
<comment type="caution">
    <text evidence="8">The sequence shown here is derived from an EMBL/GenBank/DDBJ whole genome shotgun (WGS) entry which is preliminary data.</text>
</comment>
<sequence>MEVLPKKGKKACTMCRQQKARCDVWRDETVPCSRCRKRSLECTIDDSFTREHKRRRYIALEHENEQWRQQLQTSQQLNADSVPIALSTATTELVMPALLKSDSQLDDSQGLSLAYPQYHLAPAGSTPGSTMGGNDPTKPRSLKSVTVTGTEIDDLYQLFFGHYASFLPVLDAQTKPNAYYAQSPFLFWAVIGVSSRSYSRNPTLQTALAKEVTEMALLSVMSTCAPWYTIQGLLLLLTWPFPKENRPDVTFPLSGMLLHIAMQHGFHIPMSSHEFSRVKIPVSSELDMVRRSELWAHCVLAYQRSCVIKGQSPRNLVSLAHDAIQRQVLFDKIAPHLVRKLRCQEVVGKCSEAVMENGVRAMSLDQELALDVLLRKFEGEVDDIALQAVIDDKGYHLILCRMAIQSFHFYKNQTLVSSGCLPRLIATACNLIDYVQALADRMGSLFMAPVQISFGLLLASISLLRILKSDHATSGLDTSRSQASFFATINLAKQMSTDRSDTPAKMITVLNQLWNSSKAFRKADGSEYTTLRIRSRLILSQILDAVWWWRDEYDPNARDRIQGTEYVDGASSKPNMLAGIEAGRTTMVADPAREPAGGILQNAGPLQGEFQINEDYFTNFEWLSDELFSFPPDSSLGNTLP</sequence>
<feature type="coiled-coil region" evidence="6">
    <location>
        <begin position="50"/>
        <end position="77"/>
    </location>
</feature>
<name>A0A0M8PEC1_9EURO</name>
<dbReference type="Proteomes" id="UP000037696">
    <property type="component" value="Unassembled WGS sequence"/>
</dbReference>
<feature type="domain" description="Zn(2)-C6 fungal-type" evidence="7">
    <location>
        <begin position="11"/>
        <end position="44"/>
    </location>
</feature>
<protein>
    <recommendedName>
        <fullName evidence="7">Zn(2)-C6 fungal-type domain-containing protein</fullName>
    </recommendedName>
</protein>
<organism evidence="8 9">
    <name type="scientific">Penicillium nordicum</name>
    <dbReference type="NCBI Taxonomy" id="229535"/>
    <lineage>
        <taxon>Eukaryota</taxon>
        <taxon>Fungi</taxon>
        <taxon>Dikarya</taxon>
        <taxon>Ascomycota</taxon>
        <taxon>Pezizomycotina</taxon>
        <taxon>Eurotiomycetes</taxon>
        <taxon>Eurotiomycetidae</taxon>
        <taxon>Eurotiales</taxon>
        <taxon>Aspergillaceae</taxon>
        <taxon>Penicillium</taxon>
    </lineage>
</organism>
<dbReference type="OrthoDB" id="3163292at2759"/>
<evidence type="ECO:0000256" key="3">
    <source>
        <dbReference type="ARBA" id="ARBA00023125"/>
    </source>
</evidence>
<evidence type="ECO:0000313" key="9">
    <source>
        <dbReference type="Proteomes" id="UP000037696"/>
    </source>
</evidence>
<comment type="subcellular location">
    <subcellularLocation>
        <location evidence="1">Nucleus</location>
    </subcellularLocation>
</comment>